<feature type="transmembrane region" description="Helical" evidence="1">
    <location>
        <begin position="12"/>
        <end position="33"/>
    </location>
</feature>
<evidence type="ECO:0000256" key="1">
    <source>
        <dbReference type="SAM" id="Phobius"/>
    </source>
</evidence>
<keyword evidence="3" id="KW-1185">Reference proteome</keyword>
<proteinExistence type="predicted"/>
<dbReference type="RefSeq" id="WP_256605557.1">
    <property type="nucleotide sequence ID" value="NZ_JANIBL010000005.1"/>
</dbReference>
<dbReference type="EMBL" id="JANIBL010000005">
    <property type="protein sequence ID" value="MCQ8116300.1"/>
    <property type="molecule type" value="Genomic_DNA"/>
</dbReference>
<accession>A0ABT1TNE5</accession>
<organism evidence="2 3">
    <name type="scientific">Methylomonas rosea</name>
    <dbReference type="NCBI Taxonomy" id="2952227"/>
    <lineage>
        <taxon>Bacteria</taxon>
        <taxon>Pseudomonadati</taxon>
        <taxon>Pseudomonadota</taxon>
        <taxon>Gammaproteobacteria</taxon>
        <taxon>Methylococcales</taxon>
        <taxon>Methylococcaceae</taxon>
        <taxon>Methylomonas</taxon>
    </lineage>
</organism>
<evidence type="ECO:0000313" key="3">
    <source>
        <dbReference type="Proteomes" id="UP001524570"/>
    </source>
</evidence>
<evidence type="ECO:0008006" key="4">
    <source>
        <dbReference type="Google" id="ProtNLM"/>
    </source>
</evidence>
<sequence length="230" mass="25440">MERLFRVLEKINSILLLLVFVGVGILVGGVSLFNNDQLQNRGTIKVPSGESASRDKILLRLDRVQNIIGANAQMVSLTAERESGGFSSGGYNSSETRNILFLMGSDKTARWLFPKQSNVVLTTEQLREESKEARDNPTRALYFEYVTLDTNADGKLSSKDLSSIGVSNPQGLAFTEVLTGVSRVLSHQLLDSQRLSVVYQSGNIVRHAIISIVTMKIDKDQELIRLPDEL</sequence>
<keyword evidence="1" id="KW-0472">Membrane</keyword>
<reference evidence="2 3" key="1">
    <citation type="submission" date="2022-07" db="EMBL/GenBank/DDBJ databases">
        <title>Methylomonas rivi sp. nov., Methylomonas rosea sp. nov., Methylomonas aureus sp. nov. and Methylomonas subterranea sp. nov., four novel methanotrophs isolated from a freshwater creek and the deep terrestrial subsurface.</title>
        <authorList>
            <person name="Abin C."/>
            <person name="Sankaranarayanan K."/>
            <person name="Garner C."/>
            <person name="Sindelar R."/>
            <person name="Kotary K."/>
            <person name="Garner R."/>
            <person name="Barclay S."/>
            <person name="Lawson P."/>
            <person name="Krumholz L."/>
        </authorList>
    </citation>
    <scope>NUCLEOTIDE SEQUENCE [LARGE SCALE GENOMIC DNA]</scope>
    <source>
        <strain evidence="2 3">WSC-7</strain>
    </source>
</reference>
<dbReference type="PROSITE" id="PS00018">
    <property type="entry name" value="EF_HAND_1"/>
    <property type="match status" value="1"/>
</dbReference>
<comment type="caution">
    <text evidence="2">The sequence shown here is derived from an EMBL/GenBank/DDBJ whole genome shotgun (WGS) entry which is preliminary data.</text>
</comment>
<name>A0ABT1TNE5_9GAMM</name>
<keyword evidence="1" id="KW-1133">Transmembrane helix</keyword>
<evidence type="ECO:0000313" key="2">
    <source>
        <dbReference type="EMBL" id="MCQ8116300.1"/>
    </source>
</evidence>
<dbReference type="InterPro" id="IPR018247">
    <property type="entry name" value="EF_Hand_1_Ca_BS"/>
</dbReference>
<dbReference type="Proteomes" id="UP001524570">
    <property type="component" value="Unassembled WGS sequence"/>
</dbReference>
<keyword evidence="1" id="KW-0812">Transmembrane</keyword>
<gene>
    <name evidence="2" type="ORF">NP589_02605</name>
</gene>
<protein>
    <recommendedName>
        <fullName evidence="4">EF-hand domain-containing protein</fullName>
    </recommendedName>
</protein>